<gene>
    <name evidence="3" type="ORF">LTR82_008477</name>
</gene>
<dbReference type="Proteomes" id="UP001168146">
    <property type="component" value="Unassembled WGS sequence"/>
</dbReference>
<feature type="region of interest" description="Disordered" evidence="2">
    <location>
        <begin position="343"/>
        <end position="366"/>
    </location>
</feature>
<feature type="region of interest" description="Disordered" evidence="2">
    <location>
        <begin position="655"/>
        <end position="676"/>
    </location>
</feature>
<feature type="compositionally biased region" description="Polar residues" evidence="2">
    <location>
        <begin position="255"/>
        <end position="267"/>
    </location>
</feature>
<feature type="region of interest" description="Disordered" evidence="2">
    <location>
        <begin position="763"/>
        <end position="785"/>
    </location>
</feature>
<proteinExistence type="predicted"/>
<feature type="compositionally biased region" description="Acidic residues" evidence="2">
    <location>
        <begin position="510"/>
        <end position="529"/>
    </location>
</feature>
<dbReference type="AlphaFoldDB" id="A0AAN6FL05"/>
<comment type="caution">
    <text evidence="3">The sequence shown here is derived from an EMBL/GenBank/DDBJ whole genome shotgun (WGS) entry which is preliminary data.</text>
</comment>
<feature type="compositionally biased region" description="Basic and acidic residues" evidence="2">
    <location>
        <begin position="769"/>
        <end position="783"/>
    </location>
</feature>
<accession>A0AAN6FL05</accession>
<name>A0AAN6FL05_9PEZI</name>
<feature type="region of interest" description="Disordered" evidence="2">
    <location>
        <begin position="510"/>
        <end position="587"/>
    </location>
</feature>
<dbReference type="GO" id="GO:0008270">
    <property type="term" value="F:zinc ion binding"/>
    <property type="evidence" value="ECO:0007669"/>
    <property type="project" value="InterPro"/>
</dbReference>
<feature type="region of interest" description="Disordered" evidence="2">
    <location>
        <begin position="239"/>
        <end position="267"/>
    </location>
</feature>
<feature type="compositionally biased region" description="Polar residues" evidence="2">
    <location>
        <begin position="657"/>
        <end position="667"/>
    </location>
</feature>
<evidence type="ECO:0000313" key="3">
    <source>
        <dbReference type="EMBL" id="KAK0320363.1"/>
    </source>
</evidence>
<evidence type="ECO:0008006" key="5">
    <source>
        <dbReference type="Google" id="ProtNLM"/>
    </source>
</evidence>
<protein>
    <recommendedName>
        <fullName evidence="5">Zn(2)-C6 fungal-type domain-containing protein</fullName>
    </recommendedName>
</protein>
<dbReference type="InterPro" id="IPR036864">
    <property type="entry name" value="Zn2-C6_fun-type_DNA-bd_sf"/>
</dbReference>
<evidence type="ECO:0000256" key="1">
    <source>
        <dbReference type="ARBA" id="ARBA00023242"/>
    </source>
</evidence>
<keyword evidence="1" id="KW-0539">Nucleus</keyword>
<organism evidence="3 4">
    <name type="scientific">Friedmanniomyces endolithicus</name>
    <dbReference type="NCBI Taxonomy" id="329885"/>
    <lineage>
        <taxon>Eukaryota</taxon>
        <taxon>Fungi</taxon>
        <taxon>Dikarya</taxon>
        <taxon>Ascomycota</taxon>
        <taxon>Pezizomycotina</taxon>
        <taxon>Dothideomycetes</taxon>
        <taxon>Dothideomycetidae</taxon>
        <taxon>Mycosphaerellales</taxon>
        <taxon>Teratosphaeriaceae</taxon>
        <taxon>Friedmanniomyces</taxon>
    </lineage>
</organism>
<dbReference type="SUPFAM" id="SSF57701">
    <property type="entry name" value="Zn2/Cys6 DNA-binding domain"/>
    <property type="match status" value="1"/>
</dbReference>
<dbReference type="EMBL" id="JASUXU010000025">
    <property type="protein sequence ID" value="KAK0320363.1"/>
    <property type="molecule type" value="Genomic_DNA"/>
</dbReference>
<dbReference type="GO" id="GO:0000981">
    <property type="term" value="F:DNA-binding transcription factor activity, RNA polymerase II-specific"/>
    <property type="evidence" value="ECO:0007669"/>
    <property type="project" value="InterPro"/>
</dbReference>
<feature type="compositionally biased region" description="Basic and acidic residues" evidence="2">
    <location>
        <begin position="530"/>
        <end position="563"/>
    </location>
</feature>
<evidence type="ECO:0000256" key="2">
    <source>
        <dbReference type="SAM" id="MobiDB-lite"/>
    </source>
</evidence>
<feature type="region of interest" description="Disordered" evidence="2">
    <location>
        <begin position="1"/>
        <end position="36"/>
    </location>
</feature>
<reference evidence="3" key="1">
    <citation type="submission" date="2021-12" db="EMBL/GenBank/DDBJ databases">
        <title>Black yeast isolated from Biological Soil Crust.</title>
        <authorList>
            <person name="Kurbessoian T."/>
        </authorList>
    </citation>
    <scope>NUCLEOTIDE SEQUENCE</scope>
    <source>
        <strain evidence="3">CCFEE 5208</strain>
    </source>
</reference>
<dbReference type="CDD" id="cd00067">
    <property type="entry name" value="GAL4"/>
    <property type="match status" value="1"/>
</dbReference>
<dbReference type="InterPro" id="IPR001138">
    <property type="entry name" value="Zn2Cys6_DnaBD"/>
</dbReference>
<sequence length="878" mass="95006">METLTPADATAHKRKRSLSESVPPSTAPPAKVSKAGSGNALSINYLARQAQDDLPLLNKEDTIPNLLQLLSAYSSVLDRHESLASNLGARPLGPILIKRFERCFDAPPKVVASHHKGAATGAEESGHQITWLEVIEFARSHPGQFTLSTFSEGKRVCQFYYPQKQFRVQISEEDFLFINSGRCQELIPPLPIWEDEEKEVGTCDVLEAKLKELTNLADMVAARTRQLSHRLKGRRAAILERRADGGSGTPAKIGAQQTTTAPTLASSSGFVPVNSSLEKAGSEIDTSTGSFAAVRSELLKHFESLPQNHSNPRPQSRHHSTTAHADHFLPLVAKHAENLHTRDDAASTNSSLSPVPPNLPTEPLSFYVADSTPNAQHSRAPTTGQHGPPIGGQTFALGSTPLKHNFSRPLPPALESSQPFRPLCQAHMDGLPRGHRVLPPCDRCRRLRMDCVKNLTSCGGCTKKHARCHWRDVSREELGDLDHLMDSMEHATASYGGGATNGYVNGDAVYDDLYDSDDDDSNPLEDLEALGEKEEQREKELAERAREDEEGLRSARELARQGREASTYALEEPQAGTATRTEGGDDVELLTPNAPDTSRAGSVILNAVQEPPAHVYMSAHDQTMQQDELKGAMDVSASSTTPASNTLDVLKEDLSSAVDSNTPSAPSSAFVPLPSQSKTESLPYGTLPSNLDTPSYDLLHKLFTVSAFRTPPYLKVEALDFLLYRHGAAASTLARAACHEVYHDPRCLTVLANAGTTNQALENPDIVGEDARRRSTRASRDDDLAQSTAHMHADIARGSTASTFCAPRIGGFPVNGRQCTPMTPQSSRAGRSVVVFVGGPSSSSRVVCVTLDAKGERANEGGTQQGRFCRSAVEFLRG</sequence>
<evidence type="ECO:0000313" key="4">
    <source>
        <dbReference type="Proteomes" id="UP001168146"/>
    </source>
</evidence>